<dbReference type="Proteomes" id="UP000799757">
    <property type="component" value="Unassembled WGS sequence"/>
</dbReference>
<organism evidence="1 2">
    <name type="scientific">Melanomma pulvis-pyrius CBS 109.77</name>
    <dbReference type="NCBI Taxonomy" id="1314802"/>
    <lineage>
        <taxon>Eukaryota</taxon>
        <taxon>Fungi</taxon>
        <taxon>Dikarya</taxon>
        <taxon>Ascomycota</taxon>
        <taxon>Pezizomycotina</taxon>
        <taxon>Dothideomycetes</taxon>
        <taxon>Pleosporomycetidae</taxon>
        <taxon>Pleosporales</taxon>
        <taxon>Melanommataceae</taxon>
        <taxon>Melanomma</taxon>
    </lineage>
</organism>
<dbReference type="OrthoDB" id="4252443at2759"/>
<evidence type="ECO:0008006" key="3">
    <source>
        <dbReference type="Google" id="ProtNLM"/>
    </source>
</evidence>
<protein>
    <recommendedName>
        <fullName evidence="3">F-box domain-containing protein</fullName>
    </recommendedName>
</protein>
<dbReference type="EMBL" id="MU001744">
    <property type="protein sequence ID" value="KAF2800639.1"/>
    <property type="molecule type" value="Genomic_DNA"/>
</dbReference>
<gene>
    <name evidence="1" type="ORF">K505DRAFT_331494</name>
</gene>
<dbReference type="AlphaFoldDB" id="A0A6A6XW84"/>
<reference evidence="1" key="1">
    <citation type="journal article" date="2020" name="Stud. Mycol.">
        <title>101 Dothideomycetes genomes: a test case for predicting lifestyles and emergence of pathogens.</title>
        <authorList>
            <person name="Haridas S."/>
            <person name="Albert R."/>
            <person name="Binder M."/>
            <person name="Bloem J."/>
            <person name="Labutti K."/>
            <person name="Salamov A."/>
            <person name="Andreopoulos B."/>
            <person name="Baker S."/>
            <person name="Barry K."/>
            <person name="Bills G."/>
            <person name="Bluhm B."/>
            <person name="Cannon C."/>
            <person name="Castanera R."/>
            <person name="Culley D."/>
            <person name="Daum C."/>
            <person name="Ezra D."/>
            <person name="Gonzalez J."/>
            <person name="Henrissat B."/>
            <person name="Kuo A."/>
            <person name="Liang C."/>
            <person name="Lipzen A."/>
            <person name="Lutzoni F."/>
            <person name="Magnuson J."/>
            <person name="Mondo S."/>
            <person name="Nolan M."/>
            <person name="Ohm R."/>
            <person name="Pangilinan J."/>
            <person name="Park H.-J."/>
            <person name="Ramirez L."/>
            <person name="Alfaro M."/>
            <person name="Sun H."/>
            <person name="Tritt A."/>
            <person name="Yoshinaga Y."/>
            <person name="Zwiers L.-H."/>
            <person name="Turgeon B."/>
            <person name="Goodwin S."/>
            <person name="Spatafora J."/>
            <person name="Crous P."/>
            <person name="Grigoriev I."/>
        </authorList>
    </citation>
    <scope>NUCLEOTIDE SEQUENCE</scope>
    <source>
        <strain evidence="1">CBS 109.77</strain>
    </source>
</reference>
<accession>A0A6A6XW84</accession>
<evidence type="ECO:0000313" key="2">
    <source>
        <dbReference type="Proteomes" id="UP000799757"/>
    </source>
</evidence>
<sequence length="389" mass="44388">MIEMGPKLNIIVRLPEELRAFVLSFCNSSVVLNLCLASRATHRTCLPSLYHSVDLSTHSEVYWRQNRDYINITVPADHTRRSITSRDQSVVRRQRQFADLLKHDPDIGPQIRVLRWTIMDVSPEGTFNNDLGTCHAVLASIFSAIDPSKLRNLEFNNVQTLADPPSIRKKLSDHDIETYGRDRAGAIQGYLTPLTGHCPSLRSLHILTTAEFIDLSTGRNGLPSPSWHLEAANEHRRYAEIGAFLSSVKHTLREFVFEHGPDIDYFGYSPGRHTNRAFAGPRHDDSLPMDVYFDSYVLPVIASGPWPRLEKIVVRGIGHWKPLDLWREECTPDEMSYLHRKTRAFRDRAELIWEAVGGDEIDIMVEDEASQPFYRLQADKRRSMTGEAS</sequence>
<name>A0A6A6XW84_9PLEO</name>
<evidence type="ECO:0000313" key="1">
    <source>
        <dbReference type="EMBL" id="KAF2800639.1"/>
    </source>
</evidence>
<proteinExistence type="predicted"/>
<keyword evidence="2" id="KW-1185">Reference proteome</keyword>